<evidence type="ECO:0000313" key="2">
    <source>
        <dbReference type="EMBL" id="MBB5139958.1"/>
    </source>
</evidence>
<dbReference type="RefSeq" id="WP_185056768.1">
    <property type="nucleotide sequence ID" value="NZ_BAABIX010000005.1"/>
</dbReference>
<gene>
    <name evidence="2" type="ORF">HNP84_009723</name>
</gene>
<sequence length="75" mass="8180">MSNHGSDRLRSAVPLALPGEEVRCPNCHATLAQCDDSGCGQRRKPGWRIAHLTGRPDEIPTPEDDRAEEDEAGDD</sequence>
<comment type="caution">
    <text evidence="2">The sequence shown here is derived from an EMBL/GenBank/DDBJ whole genome shotgun (WGS) entry which is preliminary data.</text>
</comment>
<reference evidence="2 3" key="1">
    <citation type="submission" date="2020-08" db="EMBL/GenBank/DDBJ databases">
        <title>Genomic Encyclopedia of Type Strains, Phase IV (KMG-IV): sequencing the most valuable type-strain genomes for metagenomic binning, comparative biology and taxonomic classification.</title>
        <authorList>
            <person name="Goeker M."/>
        </authorList>
    </citation>
    <scope>NUCLEOTIDE SEQUENCE [LARGE SCALE GENOMIC DNA]</scope>
    <source>
        <strain evidence="2 3">DSM 45615</strain>
    </source>
</reference>
<organism evidence="2 3">
    <name type="scientific">Thermocatellispora tengchongensis</name>
    <dbReference type="NCBI Taxonomy" id="1073253"/>
    <lineage>
        <taxon>Bacteria</taxon>
        <taxon>Bacillati</taxon>
        <taxon>Actinomycetota</taxon>
        <taxon>Actinomycetes</taxon>
        <taxon>Streptosporangiales</taxon>
        <taxon>Streptosporangiaceae</taxon>
        <taxon>Thermocatellispora</taxon>
    </lineage>
</organism>
<protein>
    <submittedName>
        <fullName evidence="2">Uncharacterized protein</fullName>
    </submittedName>
</protein>
<dbReference type="EMBL" id="JACHGN010000035">
    <property type="protein sequence ID" value="MBB5139958.1"/>
    <property type="molecule type" value="Genomic_DNA"/>
</dbReference>
<evidence type="ECO:0000313" key="3">
    <source>
        <dbReference type="Proteomes" id="UP000578449"/>
    </source>
</evidence>
<accession>A0A840PKA6</accession>
<dbReference type="AlphaFoldDB" id="A0A840PKA6"/>
<keyword evidence="3" id="KW-1185">Reference proteome</keyword>
<evidence type="ECO:0000256" key="1">
    <source>
        <dbReference type="SAM" id="MobiDB-lite"/>
    </source>
</evidence>
<dbReference type="Proteomes" id="UP000578449">
    <property type="component" value="Unassembled WGS sequence"/>
</dbReference>
<feature type="region of interest" description="Disordered" evidence="1">
    <location>
        <begin position="51"/>
        <end position="75"/>
    </location>
</feature>
<proteinExistence type="predicted"/>
<feature type="compositionally biased region" description="Acidic residues" evidence="1">
    <location>
        <begin position="60"/>
        <end position="75"/>
    </location>
</feature>
<name>A0A840PKA6_9ACTN</name>